<accession>A0A4Z0Z5V0</accession>
<feature type="region of interest" description="Disordered" evidence="1">
    <location>
        <begin position="45"/>
        <end position="72"/>
    </location>
</feature>
<dbReference type="EMBL" id="SKBN01000021">
    <property type="protein sequence ID" value="TGJ86845.1"/>
    <property type="molecule type" value="Genomic_DNA"/>
</dbReference>
<evidence type="ECO:0000256" key="1">
    <source>
        <dbReference type="SAM" id="MobiDB-lite"/>
    </source>
</evidence>
<name>A0A4Z0Z5V0_9PEZI</name>
<sequence length="143" mass="15529">MAALLMTPVMNSSTNNTFAGGKSSLQSTKRRPHILTKISAAVKRGRDSLKKQNPRHYQLGSLPPPRWNGHGHNTVIVEEEESNSESGDVGIGSLAIDELYDLDASVLSGGELPELPELSDLDISGLSEFIEAFTPKTNMIRRS</sequence>
<comment type="caution">
    <text evidence="2">The sequence shown here is derived from an EMBL/GenBank/DDBJ whole genome shotgun (WGS) entry which is preliminary data.</text>
</comment>
<evidence type="ECO:0000313" key="2">
    <source>
        <dbReference type="EMBL" id="TGJ86845.1"/>
    </source>
</evidence>
<dbReference type="AlphaFoldDB" id="A0A4Z0Z5V0"/>
<keyword evidence="3" id="KW-1185">Reference proteome</keyword>
<protein>
    <submittedName>
        <fullName evidence="2">Uncharacterized protein</fullName>
    </submittedName>
</protein>
<proteinExistence type="predicted"/>
<organism evidence="2 3">
    <name type="scientific">Xylaria hypoxylon</name>
    <dbReference type="NCBI Taxonomy" id="37992"/>
    <lineage>
        <taxon>Eukaryota</taxon>
        <taxon>Fungi</taxon>
        <taxon>Dikarya</taxon>
        <taxon>Ascomycota</taxon>
        <taxon>Pezizomycotina</taxon>
        <taxon>Sordariomycetes</taxon>
        <taxon>Xylariomycetidae</taxon>
        <taxon>Xylariales</taxon>
        <taxon>Xylariaceae</taxon>
        <taxon>Xylaria</taxon>
    </lineage>
</organism>
<gene>
    <name evidence="2" type="ORF">E0Z10_g1885</name>
</gene>
<reference evidence="2 3" key="1">
    <citation type="submission" date="2019-03" db="EMBL/GenBank/DDBJ databases">
        <title>Draft genome sequence of Xylaria hypoxylon DSM 108379, a ubiquitous saprotrophic-parasitic fungi on hardwood.</title>
        <authorList>
            <person name="Buettner E."/>
            <person name="Leonhardt S."/>
            <person name="Gebauer A.M."/>
            <person name="Liers C."/>
            <person name="Hofrichter M."/>
            <person name="Kellner H."/>
        </authorList>
    </citation>
    <scope>NUCLEOTIDE SEQUENCE [LARGE SCALE GENOMIC DNA]</scope>
    <source>
        <strain evidence="2 3">DSM 108379</strain>
    </source>
</reference>
<evidence type="ECO:0000313" key="3">
    <source>
        <dbReference type="Proteomes" id="UP000297716"/>
    </source>
</evidence>
<dbReference type="Proteomes" id="UP000297716">
    <property type="component" value="Unassembled WGS sequence"/>
</dbReference>